<dbReference type="RefSeq" id="WP_138952219.1">
    <property type="nucleotide sequence ID" value="NZ_CP040749.1"/>
</dbReference>
<keyword evidence="1" id="KW-1133">Transmembrane helix</keyword>
<feature type="transmembrane region" description="Helical" evidence="1">
    <location>
        <begin position="376"/>
        <end position="394"/>
    </location>
</feature>
<dbReference type="EMBL" id="CP040749">
    <property type="protein sequence ID" value="QCX40889.1"/>
    <property type="molecule type" value="Genomic_DNA"/>
</dbReference>
<feature type="transmembrane region" description="Helical" evidence="1">
    <location>
        <begin position="187"/>
        <end position="220"/>
    </location>
</feature>
<feature type="transmembrane region" description="Helical" evidence="1">
    <location>
        <begin position="286"/>
        <end position="303"/>
    </location>
</feature>
<evidence type="ECO:0000313" key="3">
    <source>
        <dbReference type="Proteomes" id="UP000306229"/>
    </source>
</evidence>
<name>A0A5B7TVP0_9FLAO</name>
<dbReference type="Proteomes" id="UP000306229">
    <property type="component" value="Chromosome"/>
</dbReference>
<gene>
    <name evidence="2" type="ORF">FF125_21475</name>
</gene>
<evidence type="ECO:0000313" key="2">
    <source>
        <dbReference type="EMBL" id="QCX40889.1"/>
    </source>
</evidence>
<keyword evidence="1" id="KW-0472">Membrane</keyword>
<feature type="transmembrane region" description="Helical" evidence="1">
    <location>
        <begin position="310"/>
        <end position="332"/>
    </location>
</feature>
<feature type="transmembrane region" description="Helical" evidence="1">
    <location>
        <begin position="27"/>
        <end position="46"/>
    </location>
</feature>
<feature type="transmembrane region" description="Helical" evidence="1">
    <location>
        <begin position="158"/>
        <end position="175"/>
    </location>
</feature>
<accession>A0A5B7TVP0</accession>
<protein>
    <recommendedName>
        <fullName evidence="4">Glycosyltransferase RgtA/B/C/D-like domain-containing protein</fullName>
    </recommendedName>
</protein>
<proteinExistence type="predicted"/>
<evidence type="ECO:0000256" key="1">
    <source>
        <dbReference type="SAM" id="Phobius"/>
    </source>
</evidence>
<keyword evidence="1" id="KW-0812">Transmembrane</keyword>
<feature type="transmembrane region" description="Helical" evidence="1">
    <location>
        <begin position="344"/>
        <end position="364"/>
    </location>
</feature>
<dbReference type="KEGG" id="fbe:FF125_21475"/>
<dbReference type="OrthoDB" id="1522258at2"/>
<keyword evidence="3" id="KW-1185">Reference proteome</keyword>
<dbReference type="AlphaFoldDB" id="A0A5B7TVP0"/>
<sequence length="555" mass="64858">MKNRETKGKIFKLNSNIKHKGDKKGKYNIIILGLIIVGVIISRLSFFDNDIYLFSDLWERDLEKVKILTTNTWFSENLTMTGEYALINFYSKLVGVSPEIALQSFGILETALITIILFWFTSKITKSKTIAPILTAIFFVISPLLLPRSIDIITQHKPIFLALSLALPMMIFTVLPKNLSKYYRKYLIYSIIIFTAIALIDLFTFVILLSPYLVLAFFFYQKKYRQFYYLVILAYIVSLVFVLSIYGLAGFHYNLGFKTIITSNLLSLNVFTHLPDLILPYDQLINIYQFISLFNVVLILFLIKHKKYWLNSFLFILYFNALIFINTLNISWIDEDLLRLSLTIFIPVVIGISIALLFKVIFSFSEKVITNLRIKYNYGVLAIFSIAAVMFYLYKPAIYDTERKDNTDHHAMLVLEAYEKISQDYLPFSYTIVNDYRSYVLSINKHFYMPYSTFKDFYLRRDSIYHTNINDKLFFKQNPESILSKSILVFVHKANHNETSNLPFYHDNEMKDVAEIINILKSRGRKVNNIYENESLSVMEIVNKPNSSKINDLLF</sequence>
<feature type="transmembrane region" description="Helical" evidence="1">
    <location>
        <begin position="100"/>
        <end position="120"/>
    </location>
</feature>
<feature type="transmembrane region" description="Helical" evidence="1">
    <location>
        <begin position="226"/>
        <end position="248"/>
    </location>
</feature>
<evidence type="ECO:0008006" key="4">
    <source>
        <dbReference type="Google" id="ProtNLM"/>
    </source>
</evidence>
<organism evidence="2 3">
    <name type="scientific">Aureibaculum algae</name>
    <dbReference type="NCBI Taxonomy" id="2584122"/>
    <lineage>
        <taxon>Bacteria</taxon>
        <taxon>Pseudomonadati</taxon>
        <taxon>Bacteroidota</taxon>
        <taxon>Flavobacteriia</taxon>
        <taxon>Flavobacteriales</taxon>
        <taxon>Flavobacteriaceae</taxon>
        <taxon>Aureibaculum</taxon>
    </lineage>
</organism>
<reference evidence="2 3" key="1">
    <citation type="submission" date="2019-05" db="EMBL/GenBank/DDBJ databases">
        <title>Algicella ahnfeltiae gen. nov., sp. nov., a novel marine bacterium of the family Flavobacteriaceae isolated from a red alga.</title>
        <authorList>
            <person name="Nedashkovskaya O.I."/>
            <person name="Kukhlevskiy A.D."/>
            <person name="Kim S.-G."/>
            <person name="Zhukova N.V."/>
            <person name="Mikhailov V.V."/>
        </authorList>
    </citation>
    <scope>NUCLEOTIDE SEQUENCE [LARGE SCALE GENOMIC DNA]</scope>
    <source>
        <strain evidence="2 3">10Alg115</strain>
    </source>
</reference>